<gene>
    <name evidence="3" type="ORF">GT409_08530</name>
</gene>
<dbReference type="AlphaFoldDB" id="A0A6P1MBN0"/>
<organism evidence="3 4">
    <name type="scientific">Tichowtungia aerotolerans</name>
    <dbReference type="NCBI Taxonomy" id="2697043"/>
    <lineage>
        <taxon>Bacteria</taxon>
        <taxon>Pseudomonadati</taxon>
        <taxon>Kiritimatiellota</taxon>
        <taxon>Tichowtungiia</taxon>
        <taxon>Tichowtungiales</taxon>
        <taxon>Tichowtungiaceae</taxon>
        <taxon>Tichowtungia</taxon>
    </lineage>
</organism>
<dbReference type="InterPro" id="IPR042095">
    <property type="entry name" value="SUMF_sf"/>
</dbReference>
<dbReference type="Proteomes" id="UP000464954">
    <property type="component" value="Chromosome"/>
</dbReference>
<dbReference type="EMBL" id="CP047593">
    <property type="protein sequence ID" value="QHI69498.1"/>
    <property type="molecule type" value="Genomic_DNA"/>
</dbReference>
<feature type="domain" description="Sulfatase-modifying factor enzyme-like" evidence="2">
    <location>
        <begin position="269"/>
        <end position="554"/>
    </location>
</feature>
<dbReference type="PANTHER" id="PTHR23150">
    <property type="entry name" value="SULFATASE MODIFYING FACTOR 1, 2"/>
    <property type="match status" value="1"/>
</dbReference>
<dbReference type="RefSeq" id="WP_160628680.1">
    <property type="nucleotide sequence ID" value="NZ_CP047593.1"/>
</dbReference>
<keyword evidence="4" id="KW-1185">Reference proteome</keyword>
<dbReference type="InterPro" id="IPR016187">
    <property type="entry name" value="CTDL_fold"/>
</dbReference>
<dbReference type="GO" id="GO:0120147">
    <property type="term" value="F:formylglycine-generating oxidase activity"/>
    <property type="evidence" value="ECO:0007669"/>
    <property type="project" value="TreeGrafter"/>
</dbReference>
<dbReference type="PANTHER" id="PTHR23150:SF19">
    <property type="entry name" value="FORMYLGLYCINE-GENERATING ENZYME"/>
    <property type="match status" value="1"/>
</dbReference>
<keyword evidence="1" id="KW-0732">Signal</keyword>
<evidence type="ECO:0000256" key="1">
    <source>
        <dbReference type="SAM" id="SignalP"/>
    </source>
</evidence>
<proteinExistence type="predicted"/>
<evidence type="ECO:0000259" key="2">
    <source>
        <dbReference type="Pfam" id="PF03781"/>
    </source>
</evidence>
<dbReference type="InterPro" id="IPR005532">
    <property type="entry name" value="SUMF_dom"/>
</dbReference>
<dbReference type="SUPFAM" id="SSF56436">
    <property type="entry name" value="C-type lectin-like"/>
    <property type="match status" value="1"/>
</dbReference>
<dbReference type="Pfam" id="PF03781">
    <property type="entry name" value="FGE-sulfatase"/>
    <property type="match status" value="1"/>
</dbReference>
<feature type="signal peptide" evidence="1">
    <location>
        <begin position="1"/>
        <end position="20"/>
    </location>
</feature>
<evidence type="ECO:0000313" key="3">
    <source>
        <dbReference type="EMBL" id="QHI69498.1"/>
    </source>
</evidence>
<name>A0A6P1MBN0_9BACT</name>
<dbReference type="KEGG" id="taer:GT409_08530"/>
<dbReference type="InterPro" id="IPR051043">
    <property type="entry name" value="Sulfatase_Mod_Factor_Kinase"/>
</dbReference>
<feature type="chain" id="PRO_5026652949" evidence="1">
    <location>
        <begin position="21"/>
        <end position="560"/>
    </location>
</feature>
<protein>
    <submittedName>
        <fullName evidence="3">SUMF1/EgtB/PvdO family nonheme iron enzyme</fullName>
    </submittedName>
</protein>
<evidence type="ECO:0000313" key="4">
    <source>
        <dbReference type="Proteomes" id="UP000464954"/>
    </source>
</evidence>
<accession>A0A6P1MBN0</accession>
<dbReference type="Gene3D" id="3.90.1580.10">
    <property type="entry name" value="paralog of FGE (formylglycine-generating enzyme)"/>
    <property type="match status" value="1"/>
</dbReference>
<sequence>MKQIKIIGLAVLLLASSALAENLILDEEFGLAEKVEIQSYNGKKKTVKVKIGTEYISRSLDSFPKTARKEIMAWVADENFLSSSTLRIEVDEDVWHQEFKPDSRGMGTHTYGEVQRISYIVRLENRGFVAIDNVQVECQVFYEATEGDREEKRKIVLGGALDVLPEKDKVFRSKRVKLRDLKIVNPDYRTEDTIYYGEKTVYLQDELRGVLFVIRRTDRNGAEVSRELEKGNPPDALETSSFILFQEPEDLKAVAEKVKQKELKAASGMVMVPGGKLLRERNEITLDSFWIGSHEVTQSEIVKVYNNGLEAREIDGEGGMRGDFWVSLSHGGDGLIRRTSESAPLWNGVFYAENRDKIEKSLGAKYLPVIKSTWYGAVYYCNAKSKEEGLTPCYTKDGKEWVCDFSANGYRLPTEAEWEYAARGGASGHFKDYSGSDNLDEVGWYEGNCEEGVEPQRAHHAEPNHTHNVGDKRPNELGLYDMSGNAPEWCNDWYGDYPRRPQPNPVGCEMPRKRKEQLRVIRGGGWNSSEEECRVSTRSKGHPEEDTAGFRVVRAVFSDE</sequence>
<reference evidence="3 4" key="1">
    <citation type="submission" date="2020-01" db="EMBL/GenBank/DDBJ databases">
        <title>Ponticoccus aerotolerans gen. nov., sp. nov., an anaerobic bacterium and proposal of Ponticoccusceae fam. nov., Ponticoccusles ord. nov. and Ponticoccuse classis nov. in the phylum Kiritimatiellaeota.</title>
        <authorList>
            <person name="Zhou L.Y."/>
            <person name="Du Z.J."/>
        </authorList>
    </citation>
    <scope>NUCLEOTIDE SEQUENCE [LARGE SCALE GENOMIC DNA]</scope>
    <source>
        <strain evidence="3 4">S-5007</strain>
    </source>
</reference>